<feature type="compositionally biased region" description="Polar residues" evidence="1">
    <location>
        <begin position="55"/>
        <end position="74"/>
    </location>
</feature>
<comment type="caution">
    <text evidence="2">The sequence shown here is derived from an EMBL/GenBank/DDBJ whole genome shotgun (WGS) entry which is preliminary data.</text>
</comment>
<evidence type="ECO:0000313" key="2">
    <source>
        <dbReference type="EMBL" id="KAF8731020.1"/>
    </source>
</evidence>
<accession>A0A835KJQ5</accession>
<sequence>MEVIQTAAQPPSCSSPAIAYPRWVLLEPYAKIVNVYDSSCGSCLGTADPKTLAATTTSTGHRIHISPSSASQSPRHPPSVPPLAPGDVGRLYTHQYGEPWRPPYLPADELLGPALVSCGCAMPGRLEEEEE</sequence>
<evidence type="ECO:0000313" key="3">
    <source>
        <dbReference type="Proteomes" id="UP000636709"/>
    </source>
</evidence>
<reference evidence="2" key="1">
    <citation type="submission" date="2020-07" db="EMBL/GenBank/DDBJ databases">
        <title>Genome sequence and genetic diversity analysis of an under-domesticated orphan crop, white fonio (Digitaria exilis).</title>
        <authorList>
            <person name="Bennetzen J.L."/>
            <person name="Chen S."/>
            <person name="Ma X."/>
            <person name="Wang X."/>
            <person name="Yssel A.E.J."/>
            <person name="Chaluvadi S.R."/>
            <person name="Johnson M."/>
            <person name="Gangashetty P."/>
            <person name="Hamidou F."/>
            <person name="Sanogo M.D."/>
            <person name="Zwaenepoel A."/>
            <person name="Wallace J."/>
            <person name="Van De Peer Y."/>
            <person name="Van Deynze A."/>
        </authorList>
    </citation>
    <scope>NUCLEOTIDE SEQUENCE</scope>
    <source>
        <tissue evidence="2">Leaves</tissue>
    </source>
</reference>
<dbReference type="EMBL" id="JACEFO010001613">
    <property type="protein sequence ID" value="KAF8731020.1"/>
    <property type="molecule type" value="Genomic_DNA"/>
</dbReference>
<protein>
    <submittedName>
        <fullName evidence="2">Uncharacterized protein</fullName>
    </submittedName>
</protein>
<dbReference type="OrthoDB" id="719728at2759"/>
<proteinExistence type="predicted"/>
<name>A0A835KJQ5_9POAL</name>
<dbReference type="Proteomes" id="UP000636709">
    <property type="component" value="Unassembled WGS sequence"/>
</dbReference>
<feature type="region of interest" description="Disordered" evidence="1">
    <location>
        <begin position="55"/>
        <end position="88"/>
    </location>
</feature>
<feature type="compositionally biased region" description="Pro residues" evidence="1">
    <location>
        <begin position="75"/>
        <end position="84"/>
    </location>
</feature>
<evidence type="ECO:0000256" key="1">
    <source>
        <dbReference type="SAM" id="MobiDB-lite"/>
    </source>
</evidence>
<organism evidence="2 3">
    <name type="scientific">Digitaria exilis</name>
    <dbReference type="NCBI Taxonomy" id="1010633"/>
    <lineage>
        <taxon>Eukaryota</taxon>
        <taxon>Viridiplantae</taxon>
        <taxon>Streptophyta</taxon>
        <taxon>Embryophyta</taxon>
        <taxon>Tracheophyta</taxon>
        <taxon>Spermatophyta</taxon>
        <taxon>Magnoliopsida</taxon>
        <taxon>Liliopsida</taxon>
        <taxon>Poales</taxon>
        <taxon>Poaceae</taxon>
        <taxon>PACMAD clade</taxon>
        <taxon>Panicoideae</taxon>
        <taxon>Panicodae</taxon>
        <taxon>Paniceae</taxon>
        <taxon>Anthephorinae</taxon>
        <taxon>Digitaria</taxon>
    </lineage>
</organism>
<dbReference type="AlphaFoldDB" id="A0A835KJQ5"/>
<keyword evidence="3" id="KW-1185">Reference proteome</keyword>
<gene>
    <name evidence="2" type="ORF">HU200_016900</name>
</gene>